<sequence>MNKWLYKIKEQFAPFNFALIPLLLWMVLTACSSSNNQTTPEPKNVVFLISKDPDNYEADRTIPAFAAQLEEKYNFNTEVLLSSGPRHASDFPDLSVLDQADLLVVFCRRLALPDRQLRQIQKYIEDGHPVMGIRTANHAFSVRDGTIPDGYSDWKDFVPVVLGCENRGYGPVEPGTDISVVSHLAGHTILQGIEDSYWHSTGNVYKVAPLLDDKAIVYLRGSVGSARLDEPVAWTRINPYGGKVFYSSLGHPADFDNADNVKILNQAIAWLTHNSTKK</sequence>
<organism evidence="2 3">
    <name type="scientific">Membranihabitans marinus</name>
    <dbReference type="NCBI Taxonomy" id="1227546"/>
    <lineage>
        <taxon>Bacteria</taxon>
        <taxon>Pseudomonadati</taxon>
        <taxon>Bacteroidota</taxon>
        <taxon>Saprospiria</taxon>
        <taxon>Saprospirales</taxon>
        <taxon>Saprospiraceae</taxon>
        <taxon>Membranihabitans</taxon>
    </lineage>
</organism>
<keyword evidence="3" id="KW-1185">Reference proteome</keyword>
<comment type="caution">
    <text evidence="2">The sequence shown here is derived from an EMBL/GenBank/DDBJ whole genome shotgun (WGS) entry which is preliminary data.</text>
</comment>
<name>A0A953HPY6_9BACT</name>
<dbReference type="InterPro" id="IPR029062">
    <property type="entry name" value="Class_I_gatase-like"/>
</dbReference>
<dbReference type="Gene3D" id="3.40.50.880">
    <property type="match status" value="1"/>
</dbReference>
<dbReference type="EMBL" id="JAHVHU010000009">
    <property type="protein sequence ID" value="MBY5958688.1"/>
    <property type="molecule type" value="Genomic_DNA"/>
</dbReference>
<dbReference type="InterPro" id="IPR029010">
    <property type="entry name" value="ThuA-like"/>
</dbReference>
<evidence type="ECO:0000313" key="3">
    <source>
        <dbReference type="Proteomes" id="UP000753961"/>
    </source>
</evidence>
<dbReference type="Pfam" id="PF06283">
    <property type="entry name" value="ThuA"/>
    <property type="match status" value="1"/>
</dbReference>
<proteinExistence type="predicted"/>
<dbReference type="SUPFAM" id="SSF52317">
    <property type="entry name" value="Class I glutamine amidotransferase-like"/>
    <property type="match status" value="1"/>
</dbReference>
<protein>
    <submittedName>
        <fullName evidence="2">ThuA domain-containing protein</fullName>
    </submittedName>
</protein>
<feature type="domain" description="ThuA-like" evidence="1">
    <location>
        <begin position="58"/>
        <end position="270"/>
    </location>
</feature>
<evidence type="ECO:0000259" key="1">
    <source>
        <dbReference type="Pfam" id="PF06283"/>
    </source>
</evidence>
<dbReference type="RefSeq" id="WP_222580220.1">
    <property type="nucleotide sequence ID" value="NZ_JAHVHU010000009.1"/>
</dbReference>
<dbReference type="Proteomes" id="UP000753961">
    <property type="component" value="Unassembled WGS sequence"/>
</dbReference>
<accession>A0A953HPY6</accession>
<dbReference type="AlphaFoldDB" id="A0A953HPY6"/>
<gene>
    <name evidence="2" type="ORF">KUV50_11120</name>
</gene>
<evidence type="ECO:0000313" key="2">
    <source>
        <dbReference type="EMBL" id="MBY5958688.1"/>
    </source>
</evidence>
<dbReference type="PROSITE" id="PS51257">
    <property type="entry name" value="PROKAR_LIPOPROTEIN"/>
    <property type="match status" value="1"/>
</dbReference>
<reference evidence="2" key="1">
    <citation type="submission" date="2021-06" db="EMBL/GenBank/DDBJ databases">
        <title>44 bacteria genomes isolated from Dapeng, Shenzhen.</title>
        <authorList>
            <person name="Zheng W."/>
            <person name="Yu S."/>
            <person name="Huang Y."/>
        </authorList>
    </citation>
    <scope>NUCLEOTIDE SEQUENCE</scope>
    <source>
        <strain evidence="2">DP5N28-2</strain>
    </source>
</reference>